<keyword evidence="4 7" id="KW-0812">Transmembrane</keyword>
<protein>
    <recommendedName>
        <fullName evidence="7">TVP38/TMEM64 family membrane protein</fullName>
    </recommendedName>
</protein>
<evidence type="ECO:0000256" key="4">
    <source>
        <dbReference type="ARBA" id="ARBA00022692"/>
    </source>
</evidence>
<keyword evidence="5 7" id="KW-1133">Transmembrane helix</keyword>
<accession>A0ABY8H2K3</accession>
<feature type="region of interest" description="Disordered" evidence="8">
    <location>
        <begin position="1"/>
        <end position="20"/>
    </location>
</feature>
<evidence type="ECO:0000256" key="7">
    <source>
        <dbReference type="RuleBase" id="RU366058"/>
    </source>
</evidence>
<comment type="subcellular location">
    <subcellularLocation>
        <location evidence="1 7">Cell membrane</location>
        <topology evidence="1 7">Multi-pass membrane protein</topology>
    </subcellularLocation>
</comment>
<dbReference type="RefSeq" id="WP_278155879.1">
    <property type="nucleotide sequence ID" value="NZ_CP121252.1"/>
</dbReference>
<evidence type="ECO:0000256" key="1">
    <source>
        <dbReference type="ARBA" id="ARBA00004651"/>
    </source>
</evidence>
<comment type="similarity">
    <text evidence="2 7">Belongs to the TVP38/TMEM64 family.</text>
</comment>
<evidence type="ECO:0000259" key="9">
    <source>
        <dbReference type="Pfam" id="PF09335"/>
    </source>
</evidence>
<dbReference type="PANTHER" id="PTHR12677">
    <property type="entry name" value="GOLGI APPARATUS MEMBRANE PROTEIN TVP38-RELATED"/>
    <property type="match status" value="1"/>
</dbReference>
<evidence type="ECO:0000313" key="10">
    <source>
        <dbReference type="EMBL" id="WFP15285.1"/>
    </source>
</evidence>
<feature type="transmembrane region" description="Helical" evidence="7">
    <location>
        <begin position="63"/>
        <end position="82"/>
    </location>
</feature>
<evidence type="ECO:0000256" key="6">
    <source>
        <dbReference type="ARBA" id="ARBA00023136"/>
    </source>
</evidence>
<evidence type="ECO:0000256" key="2">
    <source>
        <dbReference type="ARBA" id="ARBA00008640"/>
    </source>
</evidence>
<dbReference type="InterPro" id="IPR032816">
    <property type="entry name" value="VTT_dom"/>
</dbReference>
<feature type="domain" description="VTT" evidence="9">
    <location>
        <begin position="84"/>
        <end position="200"/>
    </location>
</feature>
<dbReference type="InterPro" id="IPR015414">
    <property type="entry name" value="TMEM64"/>
</dbReference>
<keyword evidence="11" id="KW-1185">Reference proteome</keyword>
<feature type="transmembrane region" description="Helical" evidence="7">
    <location>
        <begin position="29"/>
        <end position="51"/>
    </location>
</feature>
<evidence type="ECO:0000256" key="5">
    <source>
        <dbReference type="ARBA" id="ARBA00022989"/>
    </source>
</evidence>
<evidence type="ECO:0000256" key="3">
    <source>
        <dbReference type="ARBA" id="ARBA00022475"/>
    </source>
</evidence>
<evidence type="ECO:0000256" key="8">
    <source>
        <dbReference type="SAM" id="MobiDB-lite"/>
    </source>
</evidence>
<proteinExistence type="inferred from homology"/>
<feature type="compositionally biased region" description="Acidic residues" evidence="8">
    <location>
        <begin position="1"/>
        <end position="10"/>
    </location>
</feature>
<dbReference type="Pfam" id="PF09335">
    <property type="entry name" value="VTT_dom"/>
    <property type="match status" value="1"/>
</dbReference>
<sequence>MTDSTSDDPQDVPAQDSSQLDSQEHWGSLLRSTGLVLTVAVMLWLALNVRLPSLSQLHSTIEAWGWLGPLVFIGLYALVAITPIPVTVMAVVAGLLFGVAIGSVLSLIGVLIGCWGAYWLARAVGRDATRRLLGRHRASIERNLSHAGFQTVFMLRLLPGFPYWPVNYGSGAFGVSQHAYLSASALAVLPGQISLVAIGDFVAEQSILNGAVVVVSWIAVIVLTIWSYRRWKQARRHSSDDEADGDDTMS</sequence>
<feature type="transmembrane region" description="Helical" evidence="7">
    <location>
        <begin position="179"/>
        <end position="201"/>
    </location>
</feature>
<keyword evidence="6 7" id="KW-0472">Membrane</keyword>
<dbReference type="EMBL" id="CP121252">
    <property type="protein sequence ID" value="WFP15285.1"/>
    <property type="molecule type" value="Genomic_DNA"/>
</dbReference>
<dbReference type="PANTHER" id="PTHR12677:SF59">
    <property type="entry name" value="GOLGI APPARATUS MEMBRANE PROTEIN TVP38-RELATED"/>
    <property type="match status" value="1"/>
</dbReference>
<name>A0ABY8H2K3_9MICC</name>
<gene>
    <name evidence="10" type="ORF">P8192_07535</name>
</gene>
<evidence type="ECO:0000313" key="11">
    <source>
        <dbReference type="Proteomes" id="UP001219037"/>
    </source>
</evidence>
<reference evidence="10 11" key="1">
    <citation type="submission" date="2023-04" db="EMBL/GenBank/DDBJ databases">
        <title>Funneling lignin-derived compounds into biodiesel using alkali-halophilic Citricoccus sp. P2.</title>
        <authorList>
            <person name="Luo C.-B."/>
        </authorList>
    </citation>
    <scope>NUCLEOTIDE SEQUENCE [LARGE SCALE GENOMIC DNA]</scope>
    <source>
        <strain evidence="10 11">P2</strain>
    </source>
</reference>
<feature type="transmembrane region" description="Helical" evidence="7">
    <location>
        <begin position="88"/>
        <end position="121"/>
    </location>
</feature>
<dbReference type="Proteomes" id="UP001219037">
    <property type="component" value="Chromosome"/>
</dbReference>
<feature type="transmembrane region" description="Helical" evidence="7">
    <location>
        <begin position="207"/>
        <end position="228"/>
    </location>
</feature>
<organism evidence="10 11">
    <name type="scientific">Citricoccus muralis</name>
    <dbReference type="NCBI Taxonomy" id="169134"/>
    <lineage>
        <taxon>Bacteria</taxon>
        <taxon>Bacillati</taxon>
        <taxon>Actinomycetota</taxon>
        <taxon>Actinomycetes</taxon>
        <taxon>Micrococcales</taxon>
        <taxon>Micrococcaceae</taxon>
        <taxon>Citricoccus</taxon>
    </lineage>
</organism>
<keyword evidence="3 7" id="KW-1003">Cell membrane</keyword>